<evidence type="ECO:0000259" key="7">
    <source>
        <dbReference type="Pfam" id="PF01895"/>
    </source>
</evidence>
<accession>A0A0W8FVN0</accession>
<keyword evidence="4 6" id="KW-1133">Transmembrane helix</keyword>
<organism evidence="8">
    <name type="scientific">hydrocarbon metagenome</name>
    <dbReference type="NCBI Taxonomy" id="938273"/>
    <lineage>
        <taxon>unclassified sequences</taxon>
        <taxon>metagenomes</taxon>
        <taxon>ecological metagenomes</taxon>
    </lineage>
</organism>
<dbReference type="Gene3D" id="2.60.40.10">
    <property type="entry name" value="Immunoglobulins"/>
    <property type="match status" value="1"/>
</dbReference>
<evidence type="ECO:0000256" key="3">
    <source>
        <dbReference type="ARBA" id="ARBA00022692"/>
    </source>
</evidence>
<protein>
    <submittedName>
        <fullName evidence="8">Sodium-dependent phosphate transporter</fullName>
    </submittedName>
</protein>
<keyword evidence="3 6" id="KW-0812">Transmembrane</keyword>
<dbReference type="NCBIfam" id="NF037997">
    <property type="entry name" value="Na_Pi_symport"/>
    <property type="match status" value="1"/>
</dbReference>
<dbReference type="GO" id="GO:0005886">
    <property type="term" value="C:plasma membrane"/>
    <property type="evidence" value="ECO:0007669"/>
    <property type="project" value="UniProtKB-SubCell"/>
</dbReference>
<dbReference type="InterPro" id="IPR013783">
    <property type="entry name" value="Ig-like_fold"/>
</dbReference>
<feature type="domain" description="PhoU" evidence="7">
    <location>
        <begin position="495"/>
        <end position="573"/>
    </location>
</feature>
<proteinExistence type="predicted"/>
<dbReference type="InterPro" id="IPR003841">
    <property type="entry name" value="Na/Pi_transpt"/>
</dbReference>
<dbReference type="PANTHER" id="PTHR10010">
    <property type="entry name" value="SOLUTE CARRIER FAMILY 34 SODIUM PHOSPHATE , MEMBER 2-RELATED"/>
    <property type="match status" value="1"/>
</dbReference>
<feature type="transmembrane region" description="Helical" evidence="6">
    <location>
        <begin position="311"/>
        <end position="336"/>
    </location>
</feature>
<evidence type="ECO:0000313" key="8">
    <source>
        <dbReference type="EMBL" id="KUG24971.1"/>
    </source>
</evidence>
<feature type="transmembrane region" description="Helical" evidence="6">
    <location>
        <begin position="376"/>
        <end position="395"/>
    </location>
</feature>
<feature type="transmembrane region" description="Helical" evidence="6">
    <location>
        <begin position="342"/>
        <end position="364"/>
    </location>
</feature>
<dbReference type="NCBIfam" id="TIGR00704">
    <property type="entry name" value="NaPi_cotrn_rel"/>
    <property type="match status" value="1"/>
</dbReference>
<dbReference type="InterPro" id="IPR038078">
    <property type="entry name" value="PhoU-like_sf"/>
</dbReference>
<dbReference type="Gene3D" id="1.20.58.220">
    <property type="entry name" value="Phosphate transport system protein phou homolog 2, domain 2"/>
    <property type="match status" value="1"/>
</dbReference>
<name>A0A0W8FVN0_9ZZZZ</name>
<dbReference type="Pfam" id="PF02690">
    <property type="entry name" value="Na_Pi_cotrans"/>
    <property type="match status" value="2"/>
</dbReference>
<comment type="caution">
    <text evidence="8">The sequence shown here is derived from an EMBL/GenBank/DDBJ whole genome shotgun (WGS) entry which is preliminary data.</text>
</comment>
<keyword evidence="5 6" id="KW-0472">Membrane</keyword>
<dbReference type="InterPro" id="IPR004633">
    <property type="entry name" value="NaPi_cotrn-rel/YqeW-like"/>
</dbReference>
<sequence>MKKLFFIILFFSIFFSASAKIDSLKPSLKVPEAKRYTESLFTTAGKYLDEPFTVFVIDSNKNPIPSAPVLFELISHPENEHKTKIEKSLSFTDSTGKAETNIKLGETEGTYIFSARIKDYYGDASQVYLTVVAREKSWVLLLVSGMIGGLGLFLFGMYMLSEGLKKAAGSKMRNILNKATNNRFVAVGIGTLITIIVQSSSATTVMLVSFVQANLLTFVQTLGVILGAGIGTTITLQLIAFKITDFALLIIGLGFILYFFTKSKKIKSAGEAVLGFGILFYGMHIMSSAMVPLRTFSLFVDILLQLENPILGILVGTIITAVIQSSAASLGLVLILGMQGLITLEAAIPLIFGANIGTSVTAILASINSNRDAKRVAFAHTLFKVVAVIIFLWFIPSLAEFVRIISPTIDSIDFISDSEFAYIPRQIANAHTVFNLLSTLIFLPFLTPISKLIHKLLPDKPEEEISPYETKFLEDSLITTPSLALNLAKAEVLNFSNKVKTMTEMIIIPFFEDRPEILDEIKEMEKEVDFVQYKTAKYLTKISQQDLDESTAEESFQILQCSAEFELIADLISSRLRMLAKKRLKYNLNFSQEGKAELSKFHSQTVKQVARAIEVFKDTKFESSRKLERKYQKYKAGELDLKRAHFERLRQDIPEAIQTNEMHLELIDLFLRINRHAATIGRIMMGAVEAENGNESESSEG</sequence>
<dbReference type="SUPFAM" id="SSF109755">
    <property type="entry name" value="PhoU-like"/>
    <property type="match status" value="1"/>
</dbReference>
<gene>
    <name evidence="8" type="ORF">ASZ90_005204</name>
</gene>
<dbReference type="EMBL" id="LNQE01000789">
    <property type="protein sequence ID" value="KUG24971.1"/>
    <property type="molecule type" value="Genomic_DNA"/>
</dbReference>
<evidence type="ECO:0000256" key="6">
    <source>
        <dbReference type="SAM" id="Phobius"/>
    </source>
</evidence>
<dbReference type="AlphaFoldDB" id="A0A0W8FVN0"/>
<feature type="transmembrane region" description="Helical" evidence="6">
    <location>
        <begin position="181"/>
        <end position="199"/>
    </location>
</feature>
<evidence type="ECO:0000256" key="5">
    <source>
        <dbReference type="ARBA" id="ARBA00023136"/>
    </source>
</evidence>
<dbReference type="GO" id="GO:0005436">
    <property type="term" value="F:sodium:phosphate symporter activity"/>
    <property type="evidence" value="ECO:0007669"/>
    <property type="project" value="InterPro"/>
</dbReference>
<keyword evidence="2" id="KW-1003">Cell membrane</keyword>
<evidence type="ECO:0000256" key="1">
    <source>
        <dbReference type="ARBA" id="ARBA00004651"/>
    </source>
</evidence>
<comment type="subcellular location">
    <subcellularLocation>
        <location evidence="1">Cell membrane</location>
        <topology evidence="1">Multi-pass membrane protein</topology>
    </subcellularLocation>
</comment>
<feature type="transmembrane region" description="Helical" evidence="6">
    <location>
        <begin position="205"/>
        <end position="227"/>
    </location>
</feature>
<dbReference type="Pfam" id="PF01895">
    <property type="entry name" value="PhoU"/>
    <property type="match status" value="1"/>
</dbReference>
<dbReference type="PANTHER" id="PTHR10010:SF46">
    <property type="entry name" value="SODIUM-DEPENDENT PHOSPHATE TRANSPORT PROTEIN 2B"/>
    <property type="match status" value="1"/>
</dbReference>
<dbReference type="InterPro" id="IPR026022">
    <property type="entry name" value="PhoU_dom"/>
</dbReference>
<feature type="transmembrane region" description="Helical" evidence="6">
    <location>
        <begin position="272"/>
        <end position="291"/>
    </location>
</feature>
<evidence type="ECO:0000256" key="2">
    <source>
        <dbReference type="ARBA" id="ARBA00022475"/>
    </source>
</evidence>
<feature type="transmembrane region" description="Helical" evidence="6">
    <location>
        <begin position="239"/>
        <end position="260"/>
    </location>
</feature>
<evidence type="ECO:0000256" key="4">
    <source>
        <dbReference type="ARBA" id="ARBA00022989"/>
    </source>
</evidence>
<reference evidence="8" key="1">
    <citation type="journal article" date="2015" name="Proc. Natl. Acad. Sci. U.S.A.">
        <title>Networks of energetic and metabolic interactions define dynamics in microbial communities.</title>
        <authorList>
            <person name="Embree M."/>
            <person name="Liu J.K."/>
            <person name="Al-Bassam M.M."/>
            <person name="Zengler K."/>
        </authorList>
    </citation>
    <scope>NUCLEOTIDE SEQUENCE</scope>
</reference>
<dbReference type="GO" id="GO:0044341">
    <property type="term" value="P:sodium-dependent phosphate transport"/>
    <property type="evidence" value="ECO:0007669"/>
    <property type="project" value="InterPro"/>
</dbReference>
<feature type="transmembrane region" description="Helical" evidence="6">
    <location>
        <begin position="138"/>
        <end position="160"/>
    </location>
</feature>